<name>A0A0R3U1D4_MESCO</name>
<feature type="compositionally biased region" description="Basic and acidic residues" evidence="1">
    <location>
        <begin position="35"/>
        <end position="66"/>
    </location>
</feature>
<evidence type="ECO:0000256" key="1">
    <source>
        <dbReference type="SAM" id="MobiDB-lite"/>
    </source>
</evidence>
<feature type="compositionally biased region" description="Polar residues" evidence="1">
    <location>
        <begin position="310"/>
        <end position="322"/>
    </location>
</feature>
<reference evidence="2 3" key="1">
    <citation type="submission" date="2018-10" db="EMBL/GenBank/DDBJ databases">
        <authorList>
            <consortium name="Pathogen Informatics"/>
        </authorList>
    </citation>
    <scope>NUCLEOTIDE SEQUENCE [LARGE SCALE GENOMIC DNA]</scope>
</reference>
<organism evidence="2 3">
    <name type="scientific">Mesocestoides corti</name>
    <name type="common">Flatworm</name>
    <dbReference type="NCBI Taxonomy" id="53468"/>
    <lineage>
        <taxon>Eukaryota</taxon>
        <taxon>Metazoa</taxon>
        <taxon>Spiralia</taxon>
        <taxon>Lophotrochozoa</taxon>
        <taxon>Platyhelminthes</taxon>
        <taxon>Cestoda</taxon>
        <taxon>Eucestoda</taxon>
        <taxon>Cyclophyllidea</taxon>
        <taxon>Mesocestoididae</taxon>
        <taxon>Mesocestoides</taxon>
    </lineage>
</organism>
<dbReference type="AlphaFoldDB" id="A0A0R3U1D4"/>
<feature type="compositionally biased region" description="Polar residues" evidence="1">
    <location>
        <begin position="380"/>
        <end position="391"/>
    </location>
</feature>
<proteinExistence type="predicted"/>
<sequence>MGASLSVGKNRNALQGPRLHKKYDLKPLSLGRGKKNSEDSKNDSRSLDLQNTKESDSSENKSDSRKSNLLPLDPRFEASFAETPRYELMGIQTSSRRALFKRPGSTSTVTMDLSKRTDRFAYRRSRKDSAIQCAILPSGARRDMLCKFIQAGVGHAFMRDNESNTIKPIFPCSTQAKFTEASSCINSYNLHSVHRQAFGDQMCPVKCTDNSTGQKETVAENEEIQGELTESAQRTSWKASSKVNIITNNYGEKLYGYGNILPTDEYPSKPQHCCHFTEFQSDCHMFDLACSGCQNAWASLNRNGGVRQPVFSNKNRKVSSPSGKFDLSRSRSDSNLYSKDWKQSNAVGAPKVISRSPTSGNLGGKKFVRNQRSQKDRLNSGRNKPNQQSRAQLENKFRFYVRESDEINKMLGDPDDRRIRTICERFQCDLDIYAKNLIAGFMQYTVDIEAPNATCLLGCVRNLDSALGWHIAPQLMGCGIQKKD</sequence>
<gene>
    <name evidence="2" type="ORF">MCOS_LOCUS166</name>
</gene>
<feature type="region of interest" description="Disordered" evidence="1">
    <location>
        <begin position="1"/>
        <end position="70"/>
    </location>
</feature>
<feature type="region of interest" description="Disordered" evidence="1">
    <location>
        <begin position="308"/>
        <end position="391"/>
    </location>
</feature>
<accession>A0A0R3U1D4</accession>
<protein>
    <submittedName>
        <fullName evidence="2">Uncharacterized protein</fullName>
    </submittedName>
</protein>
<dbReference type="EMBL" id="UXSR01000012">
    <property type="protein sequence ID" value="VDD74163.1"/>
    <property type="molecule type" value="Genomic_DNA"/>
</dbReference>
<dbReference type="OrthoDB" id="6254633at2759"/>
<dbReference type="Proteomes" id="UP000267029">
    <property type="component" value="Unassembled WGS sequence"/>
</dbReference>
<evidence type="ECO:0000313" key="2">
    <source>
        <dbReference type="EMBL" id="VDD74163.1"/>
    </source>
</evidence>
<keyword evidence="3" id="KW-1185">Reference proteome</keyword>
<evidence type="ECO:0000313" key="3">
    <source>
        <dbReference type="Proteomes" id="UP000267029"/>
    </source>
</evidence>